<sequence>FLPMDPIPETSSEPNLLAIEDEKCVEDSCESCETRRERVIAEAKAFLERNRFRGWEEQVFALIGGISVPYCELLSRESLEESMARVARSRSLDLSYLSSERYLSRWSRENTPNDCTARFERVCRRSYTPVREISGYKVIPDERQPRTSYRCRTPLATITTPYHTNVSYRSEIEPLRKYDVFQLRSWSYPIYKYIYRSDSHSTRPYSYTHTFGTSPVYTPPKMTAEIQPITTRRSYSGYAYLAGESNFDVTSRPRSTRNFYLSKPYLNVSPYFSKHYESTGLRHFNSYRPRPQYTRFPTYFAPYY</sequence>
<proteinExistence type="predicted"/>
<comment type="caution">
    <text evidence="1">The sequence shown here is derived from an EMBL/GenBank/DDBJ whole genome shotgun (WGS) entry which is preliminary data.</text>
</comment>
<dbReference type="EMBL" id="BTRK01000003">
    <property type="protein sequence ID" value="GMR41771.1"/>
    <property type="molecule type" value="Genomic_DNA"/>
</dbReference>
<organism evidence="1 2">
    <name type="scientific">Pristionchus mayeri</name>
    <dbReference type="NCBI Taxonomy" id="1317129"/>
    <lineage>
        <taxon>Eukaryota</taxon>
        <taxon>Metazoa</taxon>
        <taxon>Ecdysozoa</taxon>
        <taxon>Nematoda</taxon>
        <taxon>Chromadorea</taxon>
        <taxon>Rhabditida</taxon>
        <taxon>Rhabditina</taxon>
        <taxon>Diplogasteromorpha</taxon>
        <taxon>Diplogasteroidea</taxon>
        <taxon>Neodiplogasteridae</taxon>
        <taxon>Pristionchus</taxon>
    </lineage>
</organism>
<evidence type="ECO:0000313" key="2">
    <source>
        <dbReference type="Proteomes" id="UP001328107"/>
    </source>
</evidence>
<dbReference type="Proteomes" id="UP001328107">
    <property type="component" value="Unassembled WGS sequence"/>
</dbReference>
<keyword evidence="2" id="KW-1185">Reference proteome</keyword>
<feature type="non-terminal residue" evidence="1">
    <location>
        <position position="1"/>
    </location>
</feature>
<evidence type="ECO:0000313" key="1">
    <source>
        <dbReference type="EMBL" id="GMR41771.1"/>
    </source>
</evidence>
<accession>A0AAN4ZMM2</accession>
<gene>
    <name evidence="1" type="ORF">PMAYCL1PPCAC_11966</name>
</gene>
<dbReference type="AlphaFoldDB" id="A0AAN4ZMM2"/>
<protein>
    <submittedName>
        <fullName evidence="1">Uncharacterized protein</fullName>
    </submittedName>
</protein>
<reference evidence="2" key="1">
    <citation type="submission" date="2022-10" db="EMBL/GenBank/DDBJ databases">
        <title>Genome assembly of Pristionchus species.</title>
        <authorList>
            <person name="Yoshida K."/>
            <person name="Sommer R.J."/>
        </authorList>
    </citation>
    <scope>NUCLEOTIDE SEQUENCE [LARGE SCALE GENOMIC DNA]</scope>
    <source>
        <strain evidence="2">RS5460</strain>
    </source>
</reference>
<name>A0AAN4ZMM2_9BILA</name>